<sequence>MVVGVQGFYSSVLLPTVAIAMWFMLVWVVKEWLLARRGPRAPSRAPAGEPRTIPFVIWGCVGVAAAVILVGVVLLGFQWIQYEAERRGINDARHEMRTIDSCASSIFGSSSYRPVHVERAIAGGRENYDGFIATCTDKRCALYDPLQHRTQVVPLDQVIRFDTVQPEQVYWRGSSEVGTKSSAGTK</sequence>
<evidence type="ECO:0000256" key="1">
    <source>
        <dbReference type="SAM" id="Phobius"/>
    </source>
</evidence>
<keyword evidence="1" id="KW-1133">Transmembrane helix</keyword>
<name>A0A2A4F8S5_9BURK</name>
<keyword evidence="1" id="KW-0472">Membrane</keyword>
<keyword evidence="1" id="KW-0812">Transmembrane</keyword>
<gene>
    <name evidence="2" type="ORF">BZL54_21370</name>
</gene>
<accession>A0A2A4F8S5</accession>
<dbReference type="EMBL" id="MTZU01000067">
    <property type="protein sequence ID" value="PCE30243.1"/>
    <property type="molecule type" value="Genomic_DNA"/>
</dbReference>
<dbReference type="Proteomes" id="UP000217994">
    <property type="component" value="Unassembled WGS sequence"/>
</dbReference>
<evidence type="ECO:0000313" key="3">
    <source>
        <dbReference type="Proteomes" id="UP000217994"/>
    </source>
</evidence>
<proteinExistence type="predicted"/>
<feature type="transmembrane region" description="Helical" evidence="1">
    <location>
        <begin position="55"/>
        <end position="80"/>
    </location>
</feature>
<protein>
    <submittedName>
        <fullName evidence="2">Uncharacterized protein</fullName>
    </submittedName>
</protein>
<organism evidence="2 3">
    <name type="scientific">Burkholderia ubonensis subsp. mesacidophila</name>
    <dbReference type="NCBI Taxonomy" id="265293"/>
    <lineage>
        <taxon>Bacteria</taxon>
        <taxon>Pseudomonadati</taxon>
        <taxon>Pseudomonadota</taxon>
        <taxon>Betaproteobacteria</taxon>
        <taxon>Burkholderiales</taxon>
        <taxon>Burkholderiaceae</taxon>
        <taxon>Burkholderia</taxon>
        <taxon>Burkholderia cepacia complex</taxon>
    </lineage>
</organism>
<feature type="transmembrane region" description="Helical" evidence="1">
    <location>
        <begin position="12"/>
        <end position="34"/>
    </location>
</feature>
<reference evidence="2 3" key="1">
    <citation type="submission" date="2017-01" db="EMBL/GenBank/DDBJ databases">
        <title>Whole-Genome Shotgun Sequencing of Two beta-Proteobacterial Species in Search of the Bulgecin Biosynthetic Cluster.</title>
        <authorList>
            <person name="Horsman M.E."/>
            <person name="Marous D.R."/>
            <person name="Li R."/>
            <person name="Oliver R.A."/>
            <person name="Byun B."/>
            <person name="Emrich S.J."/>
            <person name="Boggess B."/>
            <person name="Townsend C.A."/>
            <person name="Mobashery S."/>
        </authorList>
    </citation>
    <scope>NUCLEOTIDE SEQUENCE [LARGE SCALE GENOMIC DNA]</scope>
    <source>
        <strain evidence="2 3">ATCC 31433</strain>
    </source>
</reference>
<evidence type="ECO:0000313" key="2">
    <source>
        <dbReference type="EMBL" id="PCE30243.1"/>
    </source>
</evidence>
<comment type="caution">
    <text evidence="2">The sequence shown here is derived from an EMBL/GenBank/DDBJ whole genome shotgun (WGS) entry which is preliminary data.</text>
</comment>
<dbReference type="AlphaFoldDB" id="A0A2A4F8S5"/>